<organism evidence="2">
    <name type="scientific">Arion vulgaris</name>
    <dbReference type="NCBI Taxonomy" id="1028688"/>
    <lineage>
        <taxon>Eukaryota</taxon>
        <taxon>Metazoa</taxon>
        <taxon>Spiralia</taxon>
        <taxon>Lophotrochozoa</taxon>
        <taxon>Mollusca</taxon>
        <taxon>Gastropoda</taxon>
        <taxon>Heterobranchia</taxon>
        <taxon>Euthyneura</taxon>
        <taxon>Panpulmonata</taxon>
        <taxon>Eupulmonata</taxon>
        <taxon>Stylommatophora</taxon>
        <taxon>Helicina</taxon>
        <taxon>Arionoidea</taxon>
        <taxon>Arionidae</taxon>
        <taxon>Arion</taxon>
    </lineage>
</organism>
<evidence type="ECO:0000313" key="2">
    <source>
        <dbReference type="EMBL" id="CEK88183.1"/>
    </source>
</evidence>
<dbReference type="EMBL" id="HACG01041318">
    <property type="protein sequence ID" value="CEK88183.1"/>
    <property type="molecule type" value="Transcribed_RNA"/>
</dbReference>
<feature type="non-terminal residue" evidence="2">
    <location>
        <position position="1"/>
    </location>
</feature>
<dbReference type="AlphaFoldDB" id="A0A0B7B571"/>
<sequence>DIHHKIKEIISGLLFPKITSINMTKVGYLFEQRDIIELECNRQYEKLEFLTDQVAVLLSTFFLQRLSLLSNN</sequence>
<name>A0A0B7B571_9EUPU</name>
<protein>
    <submittedName>
        <fullName evidence="2">Uncharacterized protein</fullName>
    </submittedName>
</protein>
<evidence type="ECO:0000313" key="1">
    <source>
        <dbReference type="EMBL" id="CEK88182.1"/>
    </source>
</evidence>
<proteinExistence type="predicted"/>
<dbReference type="EMBL" id="HACG01041317">
    <property type="protein sequence ID" value="CEK88182.1"/>
    <property type="molecule type" value="Transcribed_RNA"/>
</dbReference>
<accession>A0A0B7B571</accession>
<reference evidence="2" key="1">
    <citation type="submission" date="2014-12" db="EMBL/GenBank/DDBJ databases">
        <title>Insight into the proteome of Arion vulgaris.</title>
        <authorList>
            <person name="Aradska J."/>
            <person name="Bulat T."/>
            <person name="Smidak R."/>
            <person name="Sarate P."/>
            <person name="Gangsoo J."/>
            <person name="Sialana F."/>
            <person name="Bilban M."/>
            <person name="Lubec G."/>
        </authorList>
    </citation>
    <scope>NUCLEOTIDE SEQUENCE</scope>
    <source>
        <tissue evidence="2">Skin</tissue>
    </source>
</reference>
<gene>
    <name evidence="2" type="primary">ORF163655</name>
    <name evidence="1" type="synonym">ORF163653</name>
</gene>